<dbReference type="EMBL" id="BPLR01019428">
    <property type="protein sequence ID" value="GIX67734.1"/>
    <property type="molecule type" value="Genomic_DNA"/>
</dbReference>
<organism evidence="1 2">
    <name type="scientific">Caerostris extrusa</name>
    <name type="common">Bark spider</name>
    <name type="synonym">Caerostris bankana</name>
    <dbReference type="NCBI Taxonomy" id="172846"/>
    <lineage>
        <taxon>Eukaryota</taxon>
        <taxon>Metazoa</taxon>
        <taxon>Ecdysozoa</taxon>
        <taxon>Arthropoda</taxon>
        <taxon>Chelicerata</taxon>
        <taxon>Arachnida</taxon>
        <taxon>Araneae</taxon>
        <taxon>Araneomorphae</taxon>
        <taxon>Entelegynae</taxon>
        <taxon>Araneoidea</taxon>
        <taxon>Araneidae</taxon>
        <taxon>Caerostris</taxon>
    </lineage>
</organism>
<name>A0AAV4M5T2_CAEEX</name>
<evidence type="ECO:0000313" key="1">
    <source>
        <dbReference type="EMBL" id="GIX67734.1"/>
    </source>
</evidence>
<proteinExistence type="predicted"/>
<gene>
    <name evidence="1" type="ORF">CEXT_298351</name>
</gene>
<keyword evidence="2" id="KW-1185">Reference proteome</keyword>
<reference evidence="1 2" key="1">
    <citation type="submission" date="2021-06" db="EMBL/GenBank/DDBJ databases">
        <title>Caerostris extrusa draft genome.</title>
        <authorList>
            <person name="Kono N."/>
            <person name="Arakawa K."/>
        </authorList>
    </citation>
    <scope>NUCLEOTIDE SEQUENCE [LARGE SCALE GENOMIC DNA]</scope>
</reference>
<dbReference type="Proteomes" id="UP001054945">
    <property type="component" value="Unassembled WGS sequence"/>
</dbReference>
<protein>
    <submittedName>
        <fullName evidence="1">Uncharacterized protein</fullName>
    </submittedName>
</protein>
<evidence type="ECO:0000313" key="2">
    <source>
        <dbReference type="Proteomes" id="UP001054945"/>
    </source>
</evidence>
<sequence length="78" mass="9088">MSSLLFMECHPRKKFQQDNTSLLMARKCTNNINVTDTFLGNHREVSTGIYRCYKGDDLPIQTTRFKGLDIGVKKRYLE</sequence>
<dbReference type="AlphaFoldDB" id="A0AAV4M5T2"/>
<comment type="caution">
    <text evidence="1">The sequence shown here is derived from an EMBL/GenBank/DDBJ whole genome shotgun (WGS) entry which is preliminary data.</text>
</comment>
<accession>A0AAV4M5T2</accession>